<feature type="domain" description="Polysaccharide pyruvyl transferase" evidence="1">
    <location>
        <begin position="13"/>
        <end position="297"/>
    </location>
</feature>
<dbReference type="EMBL" id="WCRW01000042">
    <property type="protein sequence ID" value="KAB4449815.1"/>
    <property type="molecule type" value="Genomic_DNA"/>
</dbReference>
<dbReference type="GO" id="GO:0016740">
    <property type="term" value="F:transferase activity"/>
    <property type="evidence" value="ECO:0007669"/>
    <property type="project" value="UniProtKB-KW"/>
</dbReference>
<gene>
    <name evidence="2" type="ORF">ERS852557_04100</name>
    <name evidence="3" type="ORF">GAN75_27205</name>
</gene>
<evidence type="ECO:0000259" key="1">
    <source>
        <dbReference type="Pfam" id="PF04230"/>
    </source>
</evidence>
<dbReference type="InterPro" id="IPR007345">
    <property type="entry name" value="Polysacch_pyruvyl_Trfase"/>
</dbReference>
<evidence type="ECO:0000313" key="3">
    <source>
        <dbReference type="EMBL" id="KAB4449815.1"/>
    </source>
</evidence>
<evidence type="ECO:0000313" key="5">
    <source>
        <dbReference type="Proteomes" id="UP000436825"/>
    </source>
</evidence>
<dbReference type="AlphaFoldDB" id="A0A174VVU1"/>
<sequence>MKVGILSMQRVMNYGSFLQGYALKKIIENLGHQCEFIDIEQGRIFPELRRSYSFILKKVIDRFCKWDALTRLMYMYKFQRRFKKEFFEILGINVHTIGYFDLVVIGSDEVFNFAQKIPWGFCTQLYGRVHNTNKVISYAGSFGHTTMDDIRYFEVQDEIASSLSSMAAISVRDIYSFDIIKELTGKEAIINIDPVLLFDFTSYVCPVNKKDYIIVYSYPNRIKAKEEISVIKSFAKKYGKKLISIGFYFPWCDETIIPNPFEVLGYIKGADYIITDTFHGSVMSIKYNRPFAALVRSSNQQKMISLLSQFKLEDRIVSNMALLEKSLLLPIQYQEINEIIDKEKIRSLEYLKFNL</sequence>
<dbReference type="Pfam" id="PF04230">
    <property type="entry name" value="PS_pyruv_trans"/>
    <property type="match status" value="1"/>
</dbReference>
<reference evidence="3 5" key="2">
    <citation type="journal article" date="2019" name="Nat. Med.">
        <title>A library of human gut bacterial isolates paired with longitudinal multiomics data enables mechanistic microbiome research.</title>
        <authorList>
            <person name="Poyet M."/>
            <person name="Groussin M."/>
            <person name="Gibbons S.M."/>
            <person name="Avila-Pacheco J."/>
            <person name="Jiang X."/>
            <person name="Kearney S.M."/>
            <person name="Perrotta A.R."/>
            <person name="Berdy B."/>
            <person name="Zhao S."/>
            <person name="Lieberman T.D."/>
            <person name="Swanson P.K."/>
            <person name="Smith M."/>
            <person name="Roesemann S."/>
            <person name="Alexander J.E."/>
            <person name="Rich S.A."/>
            <person name="Livny J."/>
            <person name="Vlamakis H."/>
            <person name="Clish C."/>
            <person name="Bullock K."/>
            <person name="Deik A."/>
            <person name="Scott J."/>
            <person name="Pierce K.A."/>
            <person name="Xavier R.J."/>
            <person name="Alm E.J."/>
        </authorList>
    </citation>
    <scope>NUCLEOTIDE SEQUENCE [LARGE SCALE GENOMIC DNA]</scope>
    <source>
        <strain evidence="3 5">BIOML-A160</strain>
    </source>
</reference>
<organism evidence="2 4">
    <name type="scientific">Bacteroides thetaiotaomicron</name>
    <dbReference type="NCBI Taxonomy" id="818"/>
    <lineage>
        <taxon>Bacteria</taxon>
        <taxon>Pseudomonadati</taxon>
        <taxon>Bacteroidota</taxon>
        <taxon>Bacteroidia</taxon>
        <taxon>Bacteroidales</taxon>
        <taxon>Bacteroidaceae</taxon>
        <taxon>Bacteroides</taxon>
    </lineage>
</organism>
<evidence type="ECO:0000313" key="4">
    <source>
        <dbReference type="Proteomes" id="UP000095541"/>
    </source>
</evidence>
<evidence type="ECO:0000313" key="2">
    <source>
        <dbReference type="EMBL" id="CUQ38943.1"/>
    </source>
</evidence>
<accession>A0A174VVU1</accession>
<protein>
    <submittedName>
        <fullName evidence="2 3">Polysaccharide pyruvyl transferase</fullName>
    </submittedName>
</protein>
<proteinExistence type="predicted"/>
<dbReference type="Proteomes" id="UP000095541">
    <property type="component" value="Unassembled WGS sequence"/>
</dbReference>
<dbReference type="EMBL" id="CZBI01000006">
    <property type="protein sequence ID" value="CUQ38943.1"/>
    <property type="molecule type" value="Genomic_DNA"/>
</dbReference>
<reference evidence="2 4" key="1">
    <citation type="submission" date="2015-09" db="EMBL/GenBank/DDBJ databases">
        <authorList>
            <consortium name="Pathogen Informatics"/>
        </authorList>
    </citation>
    <scope>NUCLEOTIDE SEQUENCE [LARGE SCALE GENOMIC DNA]</scope>
    <source>
        <strain evidence="2 4">2789STDY5834945</strain>
    </source>
</reference>
<name>A0A174VVU1_BACT4</name>
<dbReference type="RefSeq" id="WP_055221306.1">
    <property type="nucleotide sequence ID" value="NZ_CZBI01000006.1"/>
</dbReference>
<dbReference type="Proteomes" id="UP000436825">
    <property type="component" value="Unassembled WGS sequence"/>
</dbReference>
<keyword evidence="2" id="KW-0808">Transferase</keyword>